<dbReference type="AlphaFoldDB" id="A0A0R3R5E0"/>
<dbReference type="Pfam" id="PF03166">
    <property type="entry name" value="MH2"/>
    <property type="match status" value="1"/>
</dbReference>
<dbReference type="InterPro" id="IPR001132">
    <property type="entry name" value="SMAD_dom_Dwarfin-type"/>
</dbReference>
<dbReference type="Proteomes" id="UP000280834">
    <property type="component" value="Unassembled WGS sequence"/>
</dbReference>
<dbReference type="PANTHER" id="PTHR22742:SF2">
    <property type="entry name" value="EXPANSION, ISOFORM A-RELATED"/>
    <property type="match status" value="1"/>
</dbReference>
<dbReference type="PROSITE" id="PS51076">
    <property type="entry name" value="MH2"/>
    <property type="match status" value="1"/>
</dbReference>
<dbReference type="GO" id="GO:0006355">
    <property type="term" value="P:regulation of DNA-templated transcription"/>
    <property type="evidence" value="ECO:0007669"/>
    <property type="project" value="InterPro"/>
</dbReference>
<accession>A0A0R3R5E0</accession>
<proteinExistence type="predicted"/>
<evidence type="ECO:0000313" key="4">
    <source>
        <dbReference type="WBParaSite" id="BTMF_0001523001-mRNA-1"/>
    </source>
</evidence>
<evidence type="ECO:0000259" key="1">
    <source>
        <dbReference type="PROSITE" id="PS51076"/>
    </source>
</evidence>
<dbReference type="InterPro" id="IPR017855">
    <property type="entry name" value="SMAD-like_dom_sf"/>
</dbReference>
<name>A0A0R3R5E0_9BILA</name>
<evidence type="ECO:0000313" key="3">
    <source>
        <dbReference type="Proteomes" id="UP000280834"/>
    </source>
</evidence>
<protein>
    <submittedName>
        <fullName evidence="4">MH2 domain-containing protein</fullName>
    </submittedName>
</protein>
<dbReference type="GO" id="GO:0051239">
    <property type="term" value="P:regulation of multicellular organismal process"/>
    <property type="evidence" value="ECO:0007669"/>
    <property type="project" value="UniProtKB-ARBA"/>
</dbReference>
<dbReference type="EMBL" id="UZAG01019891">
    <property type="protein sequence ID" value="VDO45169.1"/>
    <property type="molecule type" value="Genomic_DNA"/>
</dbReference>
<dbReference type="SUPFAM" id="SSF49879">
    <property type="entry name" value="SMAD/FHA domain"/>
    <property type="match status" value="1"/>
</dbReference>
<gene>
    <name evidence="2" type="ORF">BTMF_LOCUS13226</name>
</gene>
<dbReference type="InterPro" id="IPR008984">
    <property type="entry name" value="SMAD_FHA_dom_sf"/>
</dbReference>
<dbReference type="Gene3D" id="2.60.200.10">
    <property type="match status" value="1"/>
</dbReference>
<dbReference type="PANTHER" id="PTHR22742">
    <property type="entry name" value="EXPANSION, ISOFORM A-RELATED"/>
    <property type="match status" value="1"/>
</dbReference>
<keyword evidence="3" id="KW-1185">Reference proteome</keyword>
<reference evidence="2 3" key="2">
    <citation type="submission" date="2018-11" db="EMBL/GenBank/DDBJ databases">
        <authorList>
            <consortium name="Pathogen Informatics"/>
        </authorList>
    </citation>
    <scope>NUCLEOTIDE SEQUENCE [LARGE SCALE GENOMIC DNA]</scope>
</reference>
<sequence>MNDRCASSRMEVACLPGVGYTSSNGNKDIRVLSSNATNSAEQWHTVEQFEKEHVIEILEKLEYGDLDDEIWGKIILMEKCKCLAKAYLRKTTVIIDGSTDEYDGITLGFNYFQNNDYNKDKNNIRHKIGDGVIIKIDGNGNIKAMARDLAPVIVQGWHDPVSKCIPDQLINQEGHLKTIKDRLKGITDQQRVEKIFDMRLFNLAMEYELKQLEPNIPELLLKTCTRIALVKDAGKNALKTPCWFMIINLVALDVLRSKLPILSNNYLLLRLII</sequence>
<dbReference type="GO" id="GO:0050793">
    <property type="term" value="P:regulation of developmental process"/>
    <property type="evidence" value="ECO:0007669"/>
    <property type="project" value="UniProtKB-ARBA"/>
</dbReference>
<reference evidence="4" key="1">
    <citation type="submission" date="2017-02" db="UniProtKB">
        <authorList>
            <consortium name="WormBaseParasite"/>
        </authorList>
    </citation>
    <scope>IDENTIFICATION</scope>
</reference>
<dbReference type="GO" id="GO:0009791">
    <property type="term" value="P:post-embryonic development"/>
    <property type="evidence" value="ECO:0007669"/>
    <property type="project" value="UniProtKB-ARBA"/>
</dbReference>
<dbReference type="SMART" id="SM00524">
    <property type="entry name" value="DWB"/>
    <property type="match status" value="1"/>
</dbReference>
<organism evidence="4">
    <name type="scientific">Brugia timori</name>
    <dbReference type="NCBI Taxonomy" id="42155"/>
    <lineage>
        <taxon>Eukaryota</taxon>
        <taxon>Metazoa</taxon>
        <taxon>Ecdysozoa</taxon>
        <taxon>Nematoda</taxon>
        <taxon>Chromadorea</taxon>
        <taxon>Rhabditida</taxon>
        <taxon>Spirurina</taxon>
        <taxon>Spiruromorpha</taxon>
        <taxon>Filarioidea</taxon>
        <taxon>Onchocercidae</taxon>
        <taxon>Brugia</taxon>
    </lineage>
</organism>
<evidence type="ECO:0000313" key="2">
    <source>
        <dbReference type="EMBL" id="VDO45169.1"/>
    </source>
</evidence>
<dbReference type="WBParaSite" id="BTMF_0001523001-mRNA-1">
    <property type="protein sequence ID" value="BTMF_0001523001-mRNA-1"/>
    <property type="gene ID" value="BTMF_0001523001"/>
</dbReference>
<feature type="domain" description="MH2" evidence="1">
    <location>
        <begin position="71"/>
        <end position="273"/>
    </location>
</feature>